<dbReference type="Proteomes" id="UP000726737">
    <property type="component" value="Unassembled WGS sequence"/>
</dbReference>
<accession>A0A9P6PH06</accession>
<dbReference type="EMBL" id="JAAAJA010001817">
    <property type="protein sequence ID" value="KAG0246149.1"/>
    <property type="molecule type" value="Genomic_DNA"/>
</dbReference>
<dbReference type="AlphaFoldDB" id="A0A9P6PH06"/>
<evidence type="ECO:0000313" key="2">
    <source>
        <dbReference type="Proteomes" id="UP000726737"/>
    </source>
</evidence>
<protein>
    <submittedName>
        <fullName evidence="1">Uncharacterized protein</fullName>
    </submittedName>
</protein>
<sequence>MVAYNFNRLNRVDALPNLPAPDDAVVPQVPPPQQPIVFEPLPFVIDVLATIQDAPVAAATSTVDQQEEPDL</sequence>
<reference evidence="1" key="1">
    <citation type="journal article" date="2020" name="Fungal Divers.">
        <title>Resolving the Mortierellaceae phylogeny through synthesis of multi-gene phylogenetics and phylogenomics.</title>
        <authorList>
            <person name="Vandepol N."/>
            <person name="Liber J."/>
            <person name="Desiro A."/>
            <person name="Na H."/>
            <person name="Kennedy M."/>
            <person name="Barry K."/>
            <person name="Grigoriev I.V."/>
            <person name="Miller A.N."/>
            <person name="O'Donnell K."/>
            <person name="Stajich J.E."/>
            <person name="Bonito G."/>
        </authorList>
    </citation>
    <scope>NUCLEOTIDE SEQUENCE</scope>
    <source>
        <strain evidence="1">KOD948</strain>
    </source>
</reference>
<organism evidence="1 2">
    <name type="scientific">Mortierella polycephala</name>
    <dbReference type="NCBI Taxonomy" id="41804"/>
    <lineage>
        <taxon>Eukaryota</taxon>
        <taxon>Fungi</taxon>
        <taxon>Fungi incertae sedis</taxon>
        <taxon>Mucoromycota</taxon>
        <taxon>Mortierellomycotina</taxon>
        <taxon>Mortierellomycetes</taxon>
        <taxon>Mortierellales</taxon>
        <taxon>Mortierellaceae</taxon>
        <taxon>Mortierella</taxon>
    </lineage>
</organism>
<comment type="caution">
    <text evidence="1">The sequence shown here is derived from an EMBL/GenBank/DDBJ whole genome shotgun (WGS) entry which is preliminary data.</text>
</comment>
<name>A0A9P6PH06_9FUNG</name>
<keyword evidence="2" id="KW-1185">Reference proteome</keyword>
<evidence type="ECO:0000313" key="1">
    <source>
        <dbReference type="EMBL" id="KAG0246149.1"/>
    </source>
</evidence>
<feature type="non-terminal residue" evidence="1">
    <location>
        <position position="71"/>
    </location>
</feature>
<gene>
    <name evidence="1" type="ORF">BG011_002526</name>
</gene>
<proteinExistence type="predicted"/>